<dbReference type="SMART" id="SM00388">
    <property type="entry name" value="HisKA"/>
    <property type="match status" value="1"/>
</dbReference>
<keyword evidence="4" id="KW-0902">Two-component regulatory system</keyword>
<protein>
    <recommendedName>
        <fullName evidence="2">histidine kinase</fullName>
        <ecNumber evidence="2">2.7.13.3</ecNumber>
    </recommendedName>
</protein>
<dbReference type="AlphaFoldDB" id="X7F600"/>
<proteinExistence type="predicted"/>
<dbReference type="InterPro" id="IPR036641">
    <property type="entry name" value="HPT_dom_sf"/>
</dbReference>
<comment type="caution">
    <text evidence="14">The sequence shown here is derived from an EMBL/GenBank/DDBJ whole genome shotgun (WGS) entry which is preliminary data.</text>
</comment>
<dbReference type="InterPro" id="IPR035965">
    <property type="entry name" value="PAS-like_dom_sf"/>
</dbReference>
<keyword evidence="8" id="KW-0472">Membrane</keyword>
<evidence type="ECO:0000256" key="3">
    <source>
        <dbReference type="ARBA" id="ARBA00022553"/>
    </source>
</evidence>
<keyword evidence="3 6" id="KW-0597">Phosphoprotein</keyword>
<dbReference type="FunFam" id="3.30.565.10:FF:000010">
    <property type="entry name" value="Sensor histidine kinase RcsC"/>
    <property type="match status" value="1"/>
</dbReference>
<dbReference type="Gene3D" id="3.30.565.10">
    <property type="entry name" value="Histidine kinase-like ATPase, C-terminal domain"/>
    <property type="match status" value="1"/>
</dbReference>
<feature type="region of interest" description="Disordered" evidence="7">
    <location>
        <begin position="742"/>
        <end position="761"/>
    </location>
</feature>
<keyword evidence="14" id="KW-0418">Kinase</keyword>
<dbReference type="InterPro" id="IPR036890">
    <property type="entry name" value="HATPase_C_sf"/>
</dbReference>
<evidence type="ECO:0000256" key="4">
    <source>
        <dbReference type="ARBA" id="ARBA00023012"/>
    </source>
</evidence>
<dbReference type="PROSITE" id="PS50894">
    <property type="entry name" value="HPT"/>
    <property type="match status" value="1"/>
</dbReference>
<evidence type="ECO:0000313" key="14">
    <source>
        <dbReference type="EMBL" id="ETX28230.1"/>
    </source>
</evidence>
<evidence type="ECO:0000313" key="15">
    <source>
        <dbReference type="Proteomes" id="UP000023430"/>
    </source>
</evidence>
<keyword evidence="8" id="KW-1133">Transmembrane helix</keyword>
<dbReference type="GO" id="GO:0005524">
    <property type="term" value="F:ATP binding"/>
    <property type="evidence" value="ECO:0007669"/>
    <property type="project" value="UniProtKB-KW"/>
</dbReference>
<keyword evidence="15" id="KW-1185">Reference proteome</keyword>
<evidence type="ECO:0000256" key="6">
    <source>
        <dbReference type="PROSITE-ProRule" id="PRU00169"/>
    </source>
</evidence>
<dbReference type="OrthoDB" id="9801651at2"/>
<dbReference type="InterPro" id="IPR013767">
    <property type="entry name" value="PAS_fold"/>
</dbReference>
<dbReference type="NCBIfam" id="TIGR00229">
    <property type="entry name" value="sensory_box"/>
    <property type="match status" value="1"/>
</dbReference>
<dbReference type="CDD" id="cd00082">
    <property type="entry name" value="HisKA"/>
    <property type="match status" value="1"/>
</dbReference>
<dbReference type="SUPFAM" id="SSF47384">
    <property type="entry name" value="Homodimeric domain of signal transducing histidine kinase"/>
    <property type="match status" value="1"/>
</dbReference>
<evidence type="ECO:0000256" key="7">
    <source>
        <dbReference type="SAM" id="MobiDB-lite"/>
    </source>
</evidence>
<dbReference type="SUPFAM" id="SSF47226">
    <property type="entry name" value="Histidine-containing phosphotransfer domain, HPT domain"/>
    <property type="match status" value="1"/>
</dbReference>
<dbReference type="InterPro" id="IPR008207">
    <property type="entry name" value="Sig_transdc_His_kin_Hpt_dom"/>
</dbReference>
<evidence type="ECO:0000259" key="9">
    <source>
        <dbReference type="PROSITE" id="PS50109"/>
    </source>
</evidence>
<dbReference type="SMART" id="SM00448">
    <property type="entry name" value="REC"/>
    <property type="match status" value="1"/>
</dbReference>
<dbReference type="InterPro" id="IPR011006">
    <property type="entry name" value="CheY-like_superfamily"/>
</dbReference>
<evidence type="ECO:0000259" key="10">
    <source>
        <dbReference type="PROSITE" id="PS50110"/>
    </source>
</evidence>
<organism evidence="14 15">
    <name type="scientific">Roseivivax isoporae LMG 25204</name>
    <dbReference type="NCBI Taxonomy" id="1449351"/>
    <lineage>
        <taxon>Bacteria</taxon>
        <taxon>Pseudomonadati</taxon>
        <taxon>Pseudomonadota</taxon>
        <taxon>Alphaproteobacteria</taxon>
        <taxon>Rhodobacterales</taxon>
        <taxon>Roseobacteraceae</taxon>
        <taxon>Roseivivax</taxon>
    </lineage>
</organism>
<dbReference type="InterPro" id="IPR000700">
    <property type="entry name" value="PAS-assoc_C"/>
</dbReference>
<dbReference type="SMART" id="SM00091">
    <property type="entry name" value="PAS"/>
    <property type="match status" value="1"/>
</dbReference>
<dbReference type="InterPro" id="IPR036097">
    <property type="entry name" value="HisK_dim/P_sf"/>
</dbReference>
<dbReference type="PANTHER" id="PTHR45339:SF5">
    <property type="entry name" value="HISTIDINE KINASE"/>
    <property type="match status" value="1"/>
</dbReference>
<dbReference type="InterPro" id="IPR005467">
    <property type="entry name" value="His_kinase_dom"/>
</dbReference>
<keyword evidence="14" id="KW-0808">Transferase</keyword>
<dbReference type="Gene3D" id="3.40.50.2300">
    <property type="match status" value="1"/>
</dbReference>
<evidence type="ECO:0000259" key="11">
    <source>
        <dbReference type="PROSITE" id="PS50112"/>
    </source>
</evidence>
<dbReference type="GO" id="GO:0000155">
    <property type="term" value="F:phosphorelay sensor kinase activity"/>
    <property type="evidence" value="ECO:0007669"/>
    <property type="project" value="InterPro"/>
</dbReference>
<feature type="domain" description="Response regulatory" evidence="10">
    <location>
        <begin position="626"/>
        <end position="743"/>
    </location>
</feature>
<dbReference type="CDD" id="cd00130">
    <property type="entry name" value="PAS"/>
    <property type="match status" value="1"/>
</dbReference>
<dbReference type="Pfam" id="PF00072">
    <property type="entry name" value="Response_reg"/>
    <property type="match status" value="1"/>
</dbReference>
<evidence type="ECO:0000256" key="8">
    <source>
        <dbReference type="SAM" id="Phobius"/>
    </source>
</evidence>
<keyword evidence="8" id="KW-0812">Transmembrane</keyword>
<dbReference type="eggNOG" id="COG2205">
    <property type="taxonomic scope" value="Bacteria"/>
</dbReference>
<evidence type="ECO:0000259" key="13">
    <source>
        <dbReference type="PROSITE" id="PS50894"/>
    </source>
</evidence>
<dbReference type="CDD" id="cd17546">
    <property type="entry name" value="REC_hyHK_CKI1_RcsC-like"/>
    <property type="match status" value="1"/>
</dbReference>
<sequence>MRLVHPHPSSAASAATRPSGGQGARLSPGAWVRAAVAVAAIAALAVTAWMLVREASGRFDALAEAQSDNVQWVLAQVEVEYLALDAQLLRAETEGRASLPDLRLRFDIFYSRIDMLRKSRVYAALRAHADYEAALDTVWSAVAASVPQIDAGDAALVAALPDLGRRMQAIRGDVRAIGLTGIAHFAEASDLRRTGFLDTLRDLASLTLALLAGLMLLVAVLWRALRVLDGHARDARLSASRRAAVVSSSLDAVIVADGTGRIIEANAAVEAVFGYAPGDLVGRQMEETIVPPHLRDRHRSGMARYAATRAPRVVGAGRVQLEALHRDGHTFPIELSIAAAQSVDGEIFVSFLRDITERVAAERELREARDRAEAGERSKSRMLATMSHEMRTPLNGLLGTLELLEDTPLDPTQARYLGVMRSSGDVLLHHINDVLDIARLDAGRMRLEEQCFALNPFLEAIAAAQEPLAEQAGNTLTASGLDGNDHVHGDPVRLRQILLNLLGNAIKFTEGGTVALEAERLPDGDLVELRILDTGLGIPEDQQERIFEDFVTLDASYGRVHGGTGLGLGIVRRTVAALGGTLGVESEPGEGSLFWVRLPLPAAAPGTAAPSRALPAGSPPRSPRRDVLIVEDNAVNRMILREMLEGLGHCVTEAHDGQAGIEAAAERPFDLILMDISMPRIDGVTAARRIRGGQGACRDTPIVALTAHAMPEELARFAAAGMARTIVKPATRAALASVLADPSAPVPSEDAPRGGAAAAPAPAADPIDAAVMAELREMLAPAAFRALCADFVTEADAAIAWLTGPGAAAAPRADLAARVHTLAGGCGMVGAAALRCALSDLETRLKTAPGPVPASALSGLAPLWAGTRPVLAASARGLPEPPPRDQTSRADDLAHC</sequence>
<dbReference type="SUPFAM" id="SSF55785">
    <property type="entry name" value="PYP-like sensor domain (PAS domain)"/>
    <property type="match status" value="1"/>
</dbReference>
<evidence type="ECO:0000256" key="5">
    <source>
        <dbReference type="PROSITE-ProRule" id="PRU00110"/>
    </source>
</evidence>
<feature type="transmembrane region" description="Helical" evidence="8">
    <location>
        <begin position="203"/>
        <end position="225"/>
    </location>
</feature>
<name>X7F600_9RHOB</name>
<dbReference type="GO" id="GO:0006355">
    <property type="term" value="P:regulation of DNA-templated transcription"/>
    <property type="evidence" value="ECO:0007669"/>
    <property type="project" value="InterPro"/>
</dbReference>
<dbReference type="InterPro" id="IPR003594">
    <property type="entry name" value="HATPase_dom"/>
</dbReference>
<feature type="region of interest" description="Disordered" evidence="7">
    <location>
        <begin position="1"/>
        <end position="23"/>
    </location>
</feature>
<accession>X7F600</accession>
<dbReference type="EMBL" id="JAME01000021">
    <property type="protein sequence ID" value="ETX28230.1"/>
    <property type="molecule type" value="Genomic_DNA"/>
</dbReference>
<dbReference type="InterPro" id="IPR000014">
    <property type="entry name" value="PAS"/>
</dbReference>
<dbReference type="PATRIC" id="fig|1449351.3.peg.2842"/>
<feature type="region of interest" description="Disordered" evidence="7">
    <location>
        <begin position="874"/>
        <end position="896"/>
    </location>
</feature>
<evidence type="ECO:0000256" key="1">
    <source>
        <dbReference type="ARBA" id="ARBA00000085"/>
    </source>
</evidence>
<dbReference type="GO" id="GO:0005886">
    <property type="term" value="C:plasma membrane"/>
    <property type="evidence" value="ECO:0007669"/>
    <property type="project" value="UniProtKB-SubCell"/>
</dbReference>
<dbReference type="CDD" id="cd16922">
    <property type="entry name" value="HATPase_EvgS-ArcB-TorS-like"/>
    <property type="match status" value="1"/>
</dbReference>
<dbReference type="PROSITE" id="PS50109">
    <property type="entry name" value="HIS_KIN"/>
    <property type="match status" value="1"/>
</dbReference>
<comment type="catalytic activity">
    <reaction evidence="1">
        <text>ATP + protein L-histidine = ADP + protein N-phospho-L-histidine.</text>
        <dbReference type="EC" id="2.7.13.3"/>
    </reaction>
</comment>
<dbReference type="Pfam" id="PF00512">
    <property type="entry name" value="HisKA"/>
    <property type="match status" value="1"/>
</dbReference>
<feature type="domain" description="HPt" evidence="13">
    <location>
        <begin position="780"/>
        <end position="878"/>
    </location>
</feature>
<dbReference type="PANTHER" id="PTHR45339">
    <property type="entry name" value="HYBRID SIGNAL TRANSDUCTION HISTIDINE KINASE J"/>
    <property type="match status" value="1"/>
</dbReference>
<dbReference type="PROSITE" id="PS50112">
    <property type="entry name" value="PAS"/>
    <property type="match status" value="1"/>
</dbReference>
<dbReference type="Pfam" id="PF02518">
    <property type="entry name" value="HATPase_c"/>
    <property type="match status" value="1"/>
</dbReference>
<gene>
    <name evidence="14" type="ORF">RISW2_08950</name>
</gene>
<feature type="domain" description="PAC" evidence="12">
    <location>
        <begin position="317"/>
        <end position="367"/>
    </location>
</feature>
<evidence type="ECO:0000259" key="12">
    <source>
        <dbReference type="PROSITE" id="PS50113"/>
    </source>
</evidence>
<dbReference type="EC" id="2.7.13.3" evidence="2"/>
<feature type="modified residue" description="Phosphohistidine" evidence="5">
    <location>
        <position position="820"/>
    </location>
</feature>
<dbReference type="SUPFAM" id="SSF55874">
    <property type="entry name" value="ATPase domain of HSP90 chaperone/DNA topoisomerase II/histidine kinase"/>
    <property type="match status" value="1"/>
</dbReference>
<dbReference type="InterPro" id="IPR004358">
    <property type="entry name" value="Sig_transdc_His_kin-like_C"/>
</dbReference>
<dbReference type="Pfam" id="PF00989">
    <property type="entry name" value="PAS"/>
    <property type="match status" value="1"/>
</dbReference>
<dbReference type="InterPro" id="IPR001789">
    <property type="entry name" value="Sig_transdc_resp-reg_receiver"/>
</dbReference>
<dbReference type="Gene3D" id="3.30.450.20">
    <property type="entry name" value="PAS domain"/>
    <property type="match status" value="1"/>
</dbReference>
<dbReference type="PRINTS" id="PR00344">
    <property type="entry name" value="BCTRLSENSOR"/>
</dbReference>
<dbReference type="InterPro" id="IPR003661">
    <property type="entry name" value="HisK_dim/P_dom"/>
</dbReference>
<dbReference type="PROSITE" id="PS50113">
    <property type="entry name" value="PAC"/>
    <property type="match status" value="1"/>
</dbReference>
<reference evidence="14 15" key="1">
    <citation type="submission" date="2014-01" db="EMBL/GenBank/DDBJ databases">
        <title>Roseivivax isoporae LMG 25204 Genome Sequencing.</title>
        <authorList>
            <person name="Lai Q."/>
            <person name="Li G."/>
            <person name="Shao Z."/>
        </authorList>
    </citation>
    <scope>NUCLEOTIDE SEQUENCE [LARGE SCALE GENOMIC DNA]</scope>
    <source>
        <strain evidence="14 15">LMG 25204</strain>
    </source>
</reference>
<dbReference type="SMART" id="SM00387">
    <property type="entry name" value="HATPase_c"/>
    <property type="match status" value="1"/>
</dbReference>
<feature type="transmembrane region" description="Helical" evidence="8">
    <location>
        <begin position="30"/>
        <end position="52"/>
    </location>
</feature>
<dbReference type="Gene3D" id="1.20.120.160">
    <property type="entry name" value="HPT domain"/>
    <property type="match status" value="1"/>
</dbReference>
<dbReference type="SUPFAM" id="SSF52172">
    <property type="entry name" value="CheY-like"/>
    <property type="match status" value="1"/>
</dbReference>
<dbReference type="STRING" id="1449351.RISW2_08950"/>
<evidence type="ECO:0000256" key="2">
    <source>
        <dbReference type="ARBA" id="ARBA00012438"/>
    </source>
</evidence>
<feature type="domain" description="Histidine kinase" evidence="9">
    <location>
        <begin position="385"/>
        <end position="602"/>
    </location>
</feature>
<feature type="modified residue" description="4-aspartylphosphate" evidence="6">
    <location>
        <position position="675"/>
    </location>
</feature>
<dbReference type="PROSITE" id="PS50110">
    <property type="entry name" value="RESPONSE_REGULATORY"/>
    <property type="match status" value="1"/>
</dbReference>
<dbReference type="Gene3D" id="1.10.287.130">
    <property type="match status" value="1"/>
</dbReference>
<feature type="compositionally biased region" description="Basic and acidic residues" evidence="7">
    <location>
        <begin position="882"/>
        <end position="896"/>
    </location>
</feature>
<dbReference type="Proteomes" id="UP000023430">
    <property type="component" value="Unassembled WGS sequence"/>
</dbReference>
<feature type="domain" description="PAS" evidence="11">
    <location>
        <begin position="238"/>
        <end position="292"/>
    </location>
</feature>